<dbReference type="SUPFAM" id="SSF53649">
    <property type="entry name" value="Alkaline phosphatase-like"/>
    <property type="match status" value="1"/>
</dbReference>
<keyword evidence="4 7" id="KW-0812">Transmembrane</keyword>
<keyword evidence="5 7" id="KW-1133">Transmembrane helix</keyword>
<organism evidence="9 10">
    <name type="scientific">Agathobaculum butyriciproducens</name>
    <dbReference type="NCBI Taxonomy" id="1628085"/>
    <lineage>
        <taxon>Bacteria</taxon>
        <taxon>Bacillati</taxon>
        <taxon>Bacillota</taxon>
        <taxon>Clostridia</taxon>
        <taxon>Eubacteriales</taxon>
        <taxon>Butyricicoccaceae</taxon>
        <taxon>Agathobaculum</taxon>
    </lineage>
</organism>
<dbReference type="InterPro" id="IPR017850">
    <property type="entry name" value="Alkaline_phosphatase_core_sf"/>
</dbReference>
<dbReference type="CDD" id="cd16015">
    <property type="entry name" value="LTA_synthase"/>
    <property type="match status" value="1"/>
</dbReference>
<dbReference type="InterPro" id="IPR000917">
    <property type="entry name" value="Sulfatase_N"/>
</dbReference>
<comment type="subcellular location">
    <subcellularLocation>
        <location evidence="1">Cell membrane</location>
        <topology evidence="1">Multi-pass membrane protein</topology>
    </subcellularLocation>
</comment>
<evidence type="ECO:0000313" key="10">
    <source>
        <dbReference type="Proteomes" id="UP001298753"/>
    </source>
</evidence>
<dbReference type="Pfam" id="PF00884">
    <property type="entry name" value="Sulfatase"/>
    <property type="match status" value="1"/>
</dbReference>
<evidence type="ECO:0000256" key="6">
    <source>
        <dbReference type="ARBA" id="ARBA00023136"/>
    </source>
</evidence>
<keyword evidence="6 7" id="KW-0472">Membrane</keyword>
<comment type="caution">
    <text evidence="9">The sequence shown here is derived from an EMBL/GenBank/DDBJ whole genome shotgun (WGS) entry which is preliminary data.</text>
</comment>
<dbReference type="RefSeq" id="WP_227601264.1">
    <property type="nucleotide sequence ID" value="NZ_JAJEPX010000079.1"/>
</dbReference>
<keyword evidence="3" id="KW-1003">Cell membrane</keyword>
<dbReference type="PANTHER" id="PTHR47371:SF3">
    <property type="entry name" value="PHOSPHOGLYCEROL TRANSFERASE I"/>
    <property type="match status" value="1"/>
</dbReference>
<reference evidence="9 10" key="1">
    <citation type="submission" date="2021-10" db="EMBL/GenBank/DDBJ databases">
        <title>Anaerobic single-cell dispensing facilitates the cultivation of human gut bacteria.</title>
        <authorList>
            <person name="Afrizal A."/>
        </authorList>
    </citation>
    <scope>NUCLEOTIDE SEQUENCE [LARGE SCALE GENOMIC DNA]</scope>
    <source>
        <strain evidence="9 10">CLA-AA-H270</strain>
    </source>
</reference>
<feature type="transmembrane region" description="Helical" evidence="7">
    <location>
        <begin position="164"/>
        <end position="182"/>
    </location>
</feature>
<dbReference type="PANTHER" id="PTHR47371">
    <property type="entry name" value="LIPOTEICHOIC ACID SYNTHASE"/>
    <property type="match status" value="1"/>
</dbReference>
<feature type="transmembrane region" description="Helical" evidence="7">
    <location>
        <begin position="67"/>
        <end position="96"/>
    </location>
</feature>
<evidence type="ECO:0000313" key="9">
    <source>
        <dbReference type="EMBL" id="MCC2177935.1"/>
    </source>
</evidence>
<evidence type="ECO:0000256" key="4">
    <source>
        <dbReference type="ARBA" id="ARBA00022692"/>
    </source>
</evidence>
<feature type="domain" description="Sulfatase N-terminal" evidence="8">
    <location>
        <begin position="252"/>
        <end position="543"/>
    </location>
</feature>
<evidence type="ECO:0000256" key="3">
    <source>
        <dbReference type="ARBA" id="ARBA00022475"/>
    </source>
</evidence>
<evidence type="ECO:0000256" key="7">
    <source>
        <dbReference type="SAM" id="Phobius"/>
    </source>
</evidence>
<evidence type="ECO:0000256" key="1">
    <source>
        <dbReference type="ARBA" id="ARBA00004651"/>
    </source>
</evidence>
<proteinExistence type="predicted"/>
<name>A0AAW4VYK9_9FIRM</name>
<keyword evidence="10" id="KW-1185">Reference proteome</keyword>
<dbReference type="InterPro" id="IPR050448">
    <property type="entry name" value="OpgB/LTA_synthase_biosynth"/>
</dbReference>
<comment type="pathway">
    <text evidence="2">Cell wall biogenesis; lipoteichoic acid biosynthesis.</text>
</comment>
<feature type="transmembrane region" description="Helical" evidence="7">
    <location>
        <begin position="132"/>
        <end position="152"/>
    </location>
</feature>
<gene>
    <name evidence="9" type="ORF">LKD22_12520</name>
</gene>
<dbReference type="AlphaFoldDB" id="A0AAW4VYK9"/>
<sequence>MKKVGSLIRQLLPRRDVPLRQNERAQKLLLLLLTPLTAFWLMQLVLGSPPWNMSVGVALANWLCLSALYWIGCAIIGYPAVCCVLLHILAGMWGAANYFVSVFRGTPILPWDFKALGTAVAVAGSYSLSMTWQIAICIMLIALLAWALRPYYKMGHFRLRKGDLLRRGSVLIAGLLCLIPIAHPQILGMFGVETDVWDQLGAYQTGGAAAEFLRNTEFMEVEKPDNTTPERVNAIVNGAEDDPTPNVGVDHPNIVAIMNESWADFEDFGNLTLTESPMNYINSVSNAIHGHAYTSVFGAGTSTSEFEFLTGNSMNFLPSGSIPYQQYILGPTDSLATLLKGYGYETRAFHPGEQTSWQRNIAYPRLGFDSFKCGEDMDVPQTEEHGYVSDDSDFEQIIWEFEHKDESTPLFLFNVTIQNHGSYTVEDYPAEVQLADEPGAYPKAEQYLTLANKTDEAFKKLIDYFSAQTEPTILVMFGDHQPSVEQEFLDKAYGVTQDEMTMAQYMDKFKVPFIIWANYPLTGDSTKITSLNFLAQYVLRNAGIETSAYGKYLWNLQKTIPAMTFAGYFDSEGNAYSHLDTTKFTPLIEDYERVQYNNLFGGDERQAELFASPASTTSSDAANAADGD</sequence>
<dbReference type="GO" id="GO:0005886">
    <property type="term" value="C:plasma membrane"/>
    <property type="evidence" value="ECO:0007669"/>
    <property type="project" value="UniProtKB-SubCell"/>
</dbReference>
<dbReference type="EMBL" id="JAJEPX010000079">
    <property type="protein sequence ID" value="MCC2177935.1"/>
    <property type="molecule type" value="Genomic_DNA"/>
</dbReference>
<protein>
    <submittedName>
        <fullName evidence="9">LTA synthase family protein</fullName>
    </submittedName>
</protein>
<evidence type="ECO:0000256" key="2">
    <source>
        <dbReference type="ARBA" id="ARBA00004936"/>
    </source>
</evidence>
<dbReference type="Proteomes" id="UP001298753">
    <property type="component" value="Unassembled WGS sequence"/>
</dbReference>
<evidence type="ECO:0000256" key="5">
    <source>
        <dbReference type="ARBA" id="ARBA00022989"/>
    </source>
</evidence>
<dbReference type="Gene3D" id="3.40.720.10">
    <property type="entry name" value="Alkaline Phosphatase, subunit A"/>
    <property type="match status" value="1"/>
</dbReference>
<dbReference type="GeneID" id="98659402"/>
<feature type="transmembrane region" description="Helical" evidence="7">
    <location>
        <begin position="28"/>
        <end position="47"/>
    </location>
</feature>
<evidence type="ECO:0000259" key="8">
    <source>
        <dbReference type="Pfam" id="PF00884"/>
    </source>
</evidence>
<accession>A0AAW4VYK9</accession>